<organism evidence="3">
    <name type="scientific">Trepomonas sp. PC1</name>
    <dbReference type="NCBI Taxonomy" id="1076344"/>
    <lineage>
        <taxon>Eukaryota</taxon>
        <taxon>Metamonada</taxon>
        <taxon>Diplomonadida</taxon>
        <taxon>Hexamitidae</taxon>
        <taxon>Hexamitinae</taxon>
        <taxon>Trepomonas</taxon>
    </lineage>
</organism>
<sequence>IKNLKEDIDLAQPSYLLGVPRVFVKIHQQILGQLQKHFVKRMLFQLAYKLKKRHLAKIKGKSKDWSHFTDFAFKQIKQVFGGAKMLICGSAALKADTREFLEVCVARVATGYGMT</sequence>
<reference evidence="3" key="1">
    <citation type="submission" date="2015-07" db="EMBL/GenBank/DDBJ databases">
        <title>Adaptation to a free-living lifestyle via gene acquisitions in the diplomonad Trepomonas sp. PC1.</title>
        <authorList>
            <person name="Xu F."/>
            <person name="Jerlstrom-Hultqvist J."/>
            <person name="Kolisko M."/>
            <person name="Simpson A.G.B."/>
            <person name="Roger A.J."/>
            <person name="Svard S.G."/>
            <person name="Andersson J.O."/>
        </authorList>
    </citation>
    <scope>NUCLEOTIDE SEQUENCE</scope>
    <source>
        <strain evidence="3">PC1</strain>
    </source>
</reference>
<dbReference type="GO" id="GO:0005524">
    <property type="term" value="F:ATP binding"/>
    <property type="evidence" value="ECO:0007669"/>
    <property type="project" value="UniProtKB-KW"/>
</dbReference>
<evidence type="ECO:0000256" key="2">
    <source>
        <dbReference type="ARBA" id="ARBA00022840"/>
    </source>
</evidence>
<keyword evidence="2" id="KW-0067">ATP-binding</keyword>
<keyword evidence="3" id="KW-0436">Ligase</keyword>
<feature type="non-terminal residue" evidence="3">
    <location>
        <position position="1"/>
    </location>
</feature>
<dbReference type="InterPro" id="IPR042099">
    <property type="entry name" value="ANL_N_sf"/>
</dbReference>
<dbReference type="AlphaFoldDB" id="A0A146KF35"/>
<dbReference type="SUPFAM" id="SSF56801">
    <property type="entry name" value="Acetyl-CoA synthetase-like"/>
    <property type="match status" value="1"/>
</dbReference>
<dbReference type="GO" id="GO:0004467">
    <property type="term" value="F:long-chain fatty acid-CoA ligase activity"/>
    <property type="evidence" value="ECO:0007669"/>
    <property type="project" value="TreeGrafter"/>
</dbReference>
<evidence type="ECO:0000313" key="3">
    <source>
        <dbReference type="EMBL" id="JAP94494.1"/>
    </source>
</evidence>
<gene>
    <name evidence="3" type="ORF">TPC1_12834</name>
</gene>
<dbReference type="PANTHER" id="PTHR43272">
    <property type="entry name" value="LONG-CHAIN-FATTY-ACID--COA LIGASE"/>
    <property type="match status" value="1"/>
</dbReference>
<feature type="non-terminal residue" evidence="3">
    <location>
        <position position="115"/>
    </location>
</feature>
<evidence type="ECO:0000256" key="1">
    <source>
        <dbReference type="ARBA" id="ARBA00022741"/>
    </source>
</evidence>
<dbReference type="Gene3D" id="3.40.50.12780">
    <property type="entry name" value="N-terminal domain of ligase-like"/>
    <property type="match status" value="1"/>
</dbReference>
<keyword evidence="1" id="KW-0547">Nucleotide-binding</keyword>
<dbReference type="EMBL" id="GDID01002112">
    <property type="protein sequence ID" value="JAP94494.1"/>
    <property type="molecule type" value="Transcribed_RNA"/>
</dbReference>
<proteinExistence type="predicted"/>
<accession>A0A146KF35</accession>
<name>A0A146KF35_9EUKA</name>
<dbReference type="GO" id="GO:0016020">
    <property type="term" value="C:membrane"/>
    <property type="evidence" value="ECO:0007669"/>
    <property type="project" value="TreeGrafter"/>
</dbReference>
<protein>
    <submittedName>
        <fullName evidence="3">Long chain fatty acid CoA ligase</fullName>
    </submittedName>
</protein>
<dbReference type="PANTHER" id="PTHR43272:SF33">
    <property type="entry name" value="AMP-BINDING DOMAIN-CONTAINING PROTEIN-RELATED"/>
    <property type="match status" value="1"/>
</dbReference>